<protein>
    <recommendedName>
        <fullName evidence="5">Egg lysin</fullName>
    </recommendedName>
</protein>
<evidence type="ECO:0000256" key="1">
    <source>
        <dbReference type="SAM" id="Coils"/>
    </source>
</evidence>
<dbReference type="AlphaFoldDB" id="A0A315FZU6"/>
<organism evidence="3 4">
    <name type="scientific">Limnohabitans curvus</name>
    <dbReference type="NCBI Taxonomy" id="323423"/>
    <lineage>
        <taxon>Bacteria</taxon>
        <taxon>Pseudomonadati</taxon>
        <taxon>Pseudomonadota</taxon>
        <taxon>Betaproteobacteria</taxon>
        <taxon>Burkholderiales</taxon>
        <taxon>Comamonadaceae</taxon>
        <taxon>Limnohabitans</taxon>
    </lineage>
</organism>
<evidence type="ECO:0000313" key="3">
    <source>
        <dbReference type="EMBL" id="PUE58897.1"/>
    </source>
</evidence>
<reference evidence="3 4" key="1">
    <citation type="submission" date="2017-04" db="EMBL/GenBank/DDBJ databases">
        <title>Unexpected and diverse lifestyles within the genus Limnohabitans.</title>
        <authorList>
            <person name="Kasalicky V."/>
            <person name="Mehrshad M."/>
            <person name="Andrei S.-A."/>
            <person name="Salcher M."/>
            <person name="Kratochvilova H."/>
            <person name="Simek K."/>
            <person name="Ghai R."/>
        </authorList>
    </citation>
    <scope>NUCLEOTIDE SEQUENCE [LARGE SCALE GENOMIC DNA]</scope>
    <source>
        <strain evidence="3 4">MWH-C5</strain>
    </source>
</reference>
<keyword evidence="2" id="KW-0472">Membrane</keyword>
<accession>A0A315FZU6</accession>
<feature type="coiled-coil region" evidence="1">
    <location>
        <begin position="212"/>
        <end position="239"/>
    </location>
</feature>
<evidence type="ECO:0000313" key="4">
    <source>
        <dbReference type="Proteomes" id="UP000251341"/>
    </source>
</evidence>
<proteinExistence type="predicted"/>
<keyword evidence="2" id="KW-0812">Transmembrane</keyword>
<comment type="caution">
    <text evidence="3">The sequence shown here is derived from an EMBL/GenBank/DDBJ whole genome shotgun (WGS) entry which is preliminary data.</text>
</comment>
<dbReference type="Pfam" id="PF11902">
    <property type="entry name" value="DUF3422"/>
    <property type="match status" value="1"/>
</dbReference>
<evidence type="ECO:0000256" key="2">
    <source>
        <dbReference type="SAM" id="Phobius"/>
    </source>
</evidence>
<keyword evidence="4" id="KW-1185">Reference proteome</keyword>
<feature type="transmembrane region" description="Helical" evidence="2">
    <location>
        <begin position="389"/>
        <end position="413"/>
    </location>
</feature>
<dbReference type="Proteomes" id="UP000251341">
    <property type="component" value="Unassembled WGS sequence"/>
</dbReference>
<dbReference type="RefSeq" id="WP_108358150.1">
    <property type="nucleotide sequence ID" value="NZ_NESP01000001.1"/>
</dbReference>
<evidence type="ECO:0008006" key="5">
    <source>
        <dbReference type="Google" id="ProtNLM"/>
    </source>
</evidence>
<keyword evidence="1" id="KW-0175">Coiled coil</keyword>
<sequence length="424" mass="47980">MMDHPQRLALHNEVHARPPEPMQAPQVISRVVMWVDRASAQASRDHLAQLLHDHHLPAPDAHTNHVRMDLGSFRMRWELHTEFVSWTFMRPVGANVFAHSDPMTAIQAVPQKWLAQLPGECLARLHLWLLSSSTMNIHQDMPKVLHDDTLVASTVAEGHGEVYTDFQLHPDGFSRIVLLTGSLTPRRQGRLVQQLLEIETYRMAALLGVPAAREASHVLADAERELAELANAIRHAERADEAGLLDRLTRLAGEVEGQYAATHSRFSATRAYFELVDRRIHDIAESRMPGMQTIAEFMERRLSPARSTCDWASRRQNALSERVSRMSNLLRTRVDFEQQQSSQALLTTMNQRQDLQLKLQSTVEGLSVAAITYYFTGLVSYLAKGAEKLGWPFSSDITAACALPFVGVVVWWSMRRLHNKVFKV</sequence>
<keyword evidence="2" id="KW-1133">Transmembrane helix</keyword>
<gene>
    <name evidence="3" type="ORF">B9Z44_04390</name>
</gene>
<dbReference type="InterPro" id="IPR021830">
    <property type="entry name" value="DUF3422"/>
</dbReference>
<dbReference type="EMBL" id="NESP01000001">
    <property type="protein sequence ID" value="PUE58897.1"/>
    <property type="molecule type" value="Genomic_DNA"/>
</dbReference>
<name>A0A315FZU6_9BURK</name>